<dbReference type="CDD" id="cd00560">
    <property type="entry name" value="PanC"/>
    <property type="match status" value="1"/>
</dbReference>
<comment type="catalytic activity">
    <reaction evidence="7 8">
        <text>(R)-pantoate + beta-alanine + ATP = (R)-pantothenate + AMP + diphosphate + H(+)</text>
        <dbReference type="Rhea" id="RHEA:10912"/>
        <dbReference type="ChEBI" id="CHEBI:15378"/>
        <dbReference type="ChEBI" id="CHEBI:15980"/>
        <dbReference type="ChEBI" id="CHEBI:29032"/>
        <dbReference type="ChEBI" id="CHEBI:30616"/>
        <dbReference type="ChEBI" id="CHEBI:33019"/>
        <dbReference type="ChEBI" id="CHEBI:57966"/>
        <dbReference type="ChEBI" id="CHEBI:456215"/>
        <dbReference type="EC" id="6.3.2.1"/>
    </reaction>
</comment>
<feature type="binding site" evidence="8">
    <location>
        <begin position="151"/>
        <end position="154"/>
    </location>
    <ligand>
        <name>ATP</name>
        <dbReference type="ChEBI" id="CHEBI:30616"/>
    </ligand>
</feature>
<feature type="binding site" evidence="8">
    <location>
        <position position="157"/>
    </location>
    <ligand>
        <name>(R)-pantoate</name>
        <dbReference type="ChEBI" id="CHEBI:15980"/>
    </ligand>
</feature>
<sequence>MTITVCRTTAELRDTLEAAPTDSLGLVPTMGALHQGHGTLIRQALRDNDRVAVSVFVNPLQFSRNGDCEDYRLYPRQPEADVAFLDGLGAHVVFMPDVAEMYPEGEPLLWVRTGAMGSVLEGASRPGHFDGVATVVSKLFHLVRPTRAYFGSKDAQQVAIVRRLVRDLNFSVHIEEVPIARAEDGLAESSRNQRLSPQARRHALALSRTLFGLQERAAARLPLNLDRARRELGNSPGVDLDYLVVVDPGTLEPLDGAALFAPLAAPALALVAATVGGVRLIDNAVLGAA</sequence>
<dbReference type="InterPro" id="IPR003721">
    <property type="entry name" value="Pantoate_ligase"/>
</dbReference>
<keyword evidence="6 8" id="KW-0067">ATP-binding</keyword>
<dbReference type="GO" id="GO:0004592">
    <property type="term" value="F:pantoate-beta-alanine ligase activity"/>
    <property type="evidence" value="ECO:0007669"/>
    <property type="project" value="UniProtKB-UniRule"/>
</dbReference>
<name>A0A2N0X869_9CORY</name>
<dbReference type="PANTHER" id="PTHR21299:SF1">
    <property type="entry name" value="PANTOATE--BETA-ALANINE LIGASE"/>
    <property type="match status" value="1"/>
</dbReference>
<evidence type="ECO:0000256" key="8">
    <source>
        <dbReference type="HAMAP-Rule" id="MF_00158"/>
    </source>
</evidence>
<feature type="binding site" evidence="8">
    <location>
        <begin position="188"/>
        <end position="191"/>
    </location>
    <ligand>
        <name>ATP</name>
        <dbReference type="ChEBI" id="CHEBI:30616"/>
    </ligand>
</feature>
<keyword evidence="5 8" id="KW-0547">Nucleotide-binding</keyword>
<feature type="binding site" evidence="8">
    <location>
        <begin position="30"/>
        <end position="37"/>
    </location>
    <ligand>
        <name>ATP</name>
        <dbReference type="ChEBI" id="CHEBI:30616"/>
    </ligand>
</feature>
<keyword evidence="3 8" id="KW-0436">Ligase</keyword>
<dbReference type="Pfam" id="PF02569">
    <property type="entry name" value="Pantoate_ligase"/>
    <property type="match status" value="1"/>
</dbReference>
<dbReference type="EMBL" id="PJAF01000010">
    <property type="protein sequence ID" value="PKF68905.1"/>
    <property type="molecule type" value="Genomic_DNA"/>
</dbReference>
<dbReference type="GO" id="GO:0015940">
    <property type="term" value="P:pantothenate biosynthetic process"/>
    <property type="evidence" value="ECO:0007669"/>
    <property type="project" value="UniProtKB-UniRule"/>
</dbReference>
<comment type="function">
    <text evidence="8">Catalyzes the condensation of pantoate with beta-alanine in an ATP-dependent reaction via a pantoyl-adenylate intermediate.</text>
</comment>
<dbReference type="OrthoDB" id="9773087at2"/>
<comment type="caution">
    <text evidence="9">The sequence shown here is derived from an EMBL/GenBank/DDBJ whole genome shotgun (WGS) entry which is preliminary data.</text>
</comment>
<comment type="similarity">
    <text evidence="2 8">Belongs to the pantothenate synthetase family.</text>
</comment>
<dbReference type="PANTHER" id="PTHR21299">
    <property type="entry name" value="CYTIDYLATE KINASE/PANTOATE-BETA-ALANINE LIGASE"/>
    <property type="match status" value="1"/>
</dbReference>
<evidence type="ECO:0000256" key="6">
    <source>
        <dbReference type="ARBA" id="ARBA00022840"/>
    </source>
</evidence>
<organism evidence="9 10">
    <name type="scientific">Corynebacterium mastitidis</name>
    <dbReference type="NCBI Taxonomy" id="161890"/>
    <lineage>
        <taxon>Bacteria</taxon>
        <taxon>Bacillati</taxon>
        <taxon>Actinomycetota</taxon>
        <taxon>Actinomycetes</taxon>
        <taxon>Mycobacteriales</taxon>
        <taxon>Corynebacteriaceae</taxon>
        <taxon>Corynebacterium</taxon>
    </lineage>
</organism>
<gene>
    <name evidence="8" type="primary">panC</name>
    <name evidence="9" type="ORF">CXB45_04715</name>
</gene>
<protein>
    <recommendedName>
        <fullName evidence="8">Pantothenate synthetase</fullName>
        <shortName evidence="8">PS</shortName>
        <ecNumber evidence="8">6.3.2.1</ecNumber>
    </recommendedName>
    <alternativeName>
        <fullName evidence="8">Pantoate--beta-alanine ligase</fullName>
    </alternativeName>
    <alternativeName>
        <fullName evidence="8">Pantoate-activating enzyme</fullName>
    </alternativeName>
</protein>
<feature type="binding site" evidence="8">
    <location>
        <position position="180"/>
    </location>
    <ligand>
        <name>ATP</name>
        <dbReference type="ChEBI" id="CHEBI:30616"/>
    </ligand>
</feature>
<evidence type="ECO:0000313" key="10">
    <source>
        <dbReference type="Proteomes" id="UP000233249"/>
    </source>
</evidence>
<evidence type="ECO:0000256" key="7">
    <source>
        <dbReference type="ARBA" id="ARBA00048258"/>
    </source>
</evidence>
<comment type="pathway">
    <text evidence="1 8">Cofactor biosynthesis; (R)-pantothenate biosynthesis; (R)-pantothenate from (R)-pantoate and beta-alanine: step 1/1.</text>
</comment>
<evidence type="ECO:0000256" key="3">
    <source>
        <dbReference type="ARBA" id="ARBA00022598"/>
    </source>
</evidence>
<dbReference type="SUPFAM" id="SSF52374">
    <property type="entry name" value="Nucleotidylyl transferase"/>
    <property type="match status" value="1"/>
</dbReference>
<evidence type="ECO:0000256" key="1">
    <source>
        <dbReference type="ARBA" id="ARBA00004990"/>
    </source>
</evidence>
<accession>A0A2N0X869</accession>
<dbReference type="NCBIfam" id="TIGR00018">
    <property type="entry name" value="panC"/>
    <property type="match status" value="1"/>
</dbReference>
<feature type="binding site" evidence="8">
    <location>
        <position position="61"/>
    </location>
    <ligand>
        <name>(R)-pantoate</name>
        <dbReference type="ChEBI" id="CHEBI:15980"/>
    </ligand>
</feature>
<keyword evidence="8" id="KW-0963">Cytoplasm</keyword>
<dbReference type="Gene3D" id="3.40.50.620">
    <property type="entry name" value="HUPs"/>
    <property type="match status" value="1"/>
</dbReference>
<dbReference type="Gene3D" id="3.30.1300.10">
    <property type="entry name" value="Pantoate-beta-alanine ligase, C-terminal domain"/>
    <property type="match status" value="1"/>
</dbReference>
<dbReference type="InterPro" id="IPR014729">
    <property type="entry name" value="Rossmann-like_a/b/a_fold"/>
</dbReference>
<dbReference type="GO" id="GO:0005829">
    <property type="term" value="C:cytosol"/>
    <property type="evidence" value="ECO:0007669"/>
    <property type="project" value="TreeGrafter"/>
</dbReference>
<dbReference type="STRING" id="1121365.GCA_000375365_01957"/>
<comment type="subunit">
    <text evidence="8">Homodimer.</text>
</comment>
<dbReference type="UniPathway" id="UPA00028">
    <property type="reaction ID" value="UER00005"/>
</dbReference>
<dbReference type="HAMAP" id="MF_00158">
    <property type="entry name" value="PanC"/>
    <property type="match status" value="1"/>
</dbReference>
<dbReference type="GO" id="GO:0005524">
    <property type="term" value="F:ATP binding"/>
    <property type="evidence" value="ECO:0007669"/>
    <property type="project" value="UniProtKB-KW"/>
</dbReference>
<evidence type="ECO:0000256" key="2">
    <source>
        <dbReference type="ARBA" id="ARBA00009256"/>
    </source>
</evidence>
<dbReference type="EC" id="6.3.2.1" evidence="8"/>
<reference evidence="9 10" key="1">
    <citation type="submission" date="2017-12" db="EMBL/GenBank/DDBJ databases">
        <title>Corynebacterium mastitidis 16-1433 Genome.</title>
        <authorList>
            <person name="Gulvik C.A."/>
        </authorList>
    </citation>
    <scope>NUCLEOTIDE SEQUENCE [LARGE SCALE GENOMIC DNA]</scope>
    <source>
        <strain evidence="9 10">16-1433</strain>
    </source>
</reference>
<keyword evidence="4 8" id="KW-0566">Pantothenate biosynthesis</keyword>
<feature type="active site" description="Proton donor" evidence="8">
    <location>
        <position position="37"/>
    </location>
</feature>
<proteinExistence type="inferred from homology"/>
<feature type="binding site" evidence="8">
    <location>
        <position position="61"/>
    </location>
    <ligand>
        <name>beta-alanine</name>
        <dbReference type="ChEBI" id="CHEBI:57966"/>
    </ligand>
</feature>
<dbReference type="AlphaFoldDB" id="A0A2N0X869"/>
<dbReference type="Proteomes" id="UP000233249">
    <property type="component" value="Unassembled WGS sequence"/>
</dbReference>
<dbReference type="InterPro" id="IPR042176">
    <property type="entry name" value="Pantoate_ligase_C"/>
</dbReference>
<evidence type="ECO:0000313" key="9">
    <source>
        <dbReference type="EMBL" id="PKF68905.1"/>
    </source>
</evidence>
<evidence type="ECO:0000256" key="4">
    <source>
        <dbReference type="ARBA" id="ARBA00022655"/>
    </source>
</evidence>
<evidence type="ECO:0000256" key="5">
    <source>
        <dbReference type="ARBA" id="ARBA00022741"/>
    </source>
</evidence>
<comment type="miscellaneous">
    <text evidence="8">The reaction proceeds by a bi uni uni bi ping pong mechanism.</text>
</comment>
<comment type="subcellular location">
    <subcellularLocation>
        <location evidence="8">Cytoplasm</location>
    </subcellularLocation>
</comment>